<keyword evidence="2" id="KW-0812">Transmembrane</keyword>
<accession>A0A1H3BQK3</accession>
<dbReference type="InterPro" id="IPR050739">
    <property type="entry name" value="MFP"/>
</dbReference>
<dbReference type="OrthoDB" id="9760528at2"/>
<dbReference type="SUPFAM" id="SSF111369">
    <property type="entry name" value="HlyD-like secretion proteins"/>
    <property type="match status" value="1"/>
</dbReference>
<evidence type="ECO:0000256" key="2">
    <source>
        <dbReference type="SAM" id="Phobius"/>
    </source>
</evidence>
<protein>
    <submittedName>
        <fullName evidence="3">Biotin-lipoyl like</fullName>
    </submittedName>
</protein>
<dbReference type="EMBL" id="FNOY01000001">
    <property type="protein sequence ID" value="SDX44127.1"/>
    <property type="molecule type" value="Genomic_DNA"/>
</dbReference>
<keyword evidence="1" id="KW-0175">Coiled coil</keyword>
<organism evidence="3 4">
    <name type="scientific">Nitrosomonas halophila</name>
    <dbReference type="NCBI Taxonomy" id="44576"/>
    <lineage>
        <taxon>Bacteria</taxon>
        <taxon>Pseudomonadati</taxon>
        <taxon>Pseudomonadota</taxon>
        <taxon>Betaproteobacteria</taxon>
        <taxon>Nitrosomonadales</taxon>
        <taxon>Nitrosomonadaceae</taxon>
        <taxon>Nitrosomonas</taxon>
    </lineage>
</organism>
<dbReference type="Gene3D" id="1.10.287.470">
    <property type="entry name" value="Helix hairpin bin"/>
    <property type="match status" value="1"/>
</dbReference>
<keyword evidence="4" id="KW-1185">Reference proteome</keyword>
<sequence length="453" mass="50472">MKNPPASKRYSALLEVETPTFVKSLTKFLSVSFFIIQLLMLFLPWQQNIVAHGFVTAYIPQERMQSVDAPVSGTIQKWHVLEGSKVVAGDILVEISDIDPLFKDRLRAQLEASQNRLKAKEDELQSYQIQLQNLLAVRDARIAAAQYKMDIAKQKVLATSENIVSAQATLDAAQFQLKRMQRLLSDGLVSKRDKEIAERDEIIARRHLNSTRAQYDSALAEEKSTQAELQQVRADAQTSIDAVNAITNRIRSEIADSRISLATAETNLSRQKAQLVRAPRNGTVFRVPINSQSRVVTQGQPLLTIIPDTHQRAVALMVDGLDAALISPGSKVRIEFEGWPAIQIAGWPSVALGTFGGVVSFVDTNDDGTGNFRIMVVPDETVQTWPSNRFLRQGATAKGWILLEEVTVGYEIWRIFNDFPPRLPDPSLHQSRTSPAAKVKTAEFAPLKREISH</sequence>
<dbReference type="RefSeq" id="WP_090410978.1">
    <property type="nucleotide sequence ID" value="NZ_FNOY01000001.1"/>
</dbReference>
<reference evidence="3 4" key="1">
    <citation type="submission" date="2016-10" db="EMBL/GenBank/DDBJ databases">
        <authorList>
            <person name="de Groot N.N."/>
        </authorList>
    </citation>
    <scope>NUCLEOTIDE SEQUENCE [LARGE SCALE GENOMIC DNA]</scope>
    <source>
        <strain evidence="3 4">Nm1</strain>
    </source>
</reference>
<dbReference type="PRINTS" id="PR01490">
    <property type="entry name" value="RTXTOXIND"/>
</dbReference>
<evidence type="ECO:0000313" key="4">
    <source>
        <dbReference type="Proteomes" id="UP000198640"/>
    </source>
</evidence>
<dbReference type="PANTHER" id="PTHR30386:SF18">
    <property type="entry name" value="INNER MEMBRANE PROTEIN YIAV-RELATED"/>
    <property type="match status" value="1"/>
</dbReference>
<name>A0A1H3BQK3_9PROT</name>
<evidence type="ECO:0000313" key="3">
    <source>
        <dbReference type="EMBL" id="SDX44127.1"/>
    </source>
</evidence>
<gene>
    <name evidence="3" type="ORF">SAMN05421881_100190</name>
</gene>
<dbReference type="STRING" id="44576.SAMN05421881_100190"/>
<feature type="transmembrane region" description="Helical" evidence="2">
    <location>
        <begin position="28"/>
        <end position="45"/>
    </location>
</feature>
<feature type="coiled-coil region" evidence="1">
    <location>
        <begin position="103"/>
        <end position="137"/>
    </location>
</feature>
<keyword evidence="2" id="KW-1133">Transmembrane helix</keyword>
<dbReference type="Proteomes" id="UP000198640">
    <property type="component" value="Unassembled WGS sequence"/>
</dbReference>
<keyword evidence="2" id="KW-0472">Membrane</keyword>
<dbReference type="Gene3D" id="2.40.50.100">
    <property type="match status" value="1"/>
</dbReference>
<dbReference type="PANTHER" id="PTHR30386">
    <property type="entry name" value="MEMBRANE FUSION SUBUNIT OF EMRAB-TOLC MULTIDRUG EFFLUX PUMP"/>
    <property type="match status" value="1"/>
</dbReference>
<dbReference type="AlphaFoldDB" id="A0A1H3BQK3"/>
<evidence type="ECO:0000256" key="1">
    <source>
        <dbReference type="SAM" id="Coils"/>
    </source>
</evidence>
<proteinExistence type="predicted"/>